<gene>
    <name evidence="2" type="ORF">POTOM_009086</name>
</gene>
<proteinExistence type="predicted"/>
<protein>
    <submittedName>
        <fullName evidence="2">Uncharacterized protein</fullName>
    </submittedName>
</protein>
<evidence type="ECO:0000313" key="2">
    <source>
        <dbReference type="EMBL" id="KAG6787446.1"/>
    </source>
</evidence>
<comment type="caution">
    <text evidence="2">The sequence shown here is derived from an EMBL/GenBank/DDBJ whole genome shotgun (WGS) entry which is preliminary data.</text>
</comment>
<feature type="chain" id="PRO_5036468449" evidence="1">
    <location>
        <begin position="21"/>
        <end position="157"/>
    </location>
</feature>
<reference evidence="2" key="1">
    <citation type="journal article" date="2020" name="bioRxiv">
        <title>Hybrid origin of Populus tomentosa Carr. identified through genome sequencing and phylogenomic analysis.</title>
        <authorList>
            <person name="An X."/>
            <person name="Gao K."/>
            <person name="Chen Z."/>
            <person name="Li J."/>
            <person name="Yang X."/>
            <person name="Yang X."/>
            <person name="Zhou J."/>
            <person name="Guo T."/>
            <person name="Zhao T."/>
            <person name="Huang S."/>
            <person name="Miao D."/>
            <person name="Khan W.U."/>
            <person name="Rao P."/>
            <person name="Ye M."/>
            <person name="Lei B."/>
            <person name="Liao W."/>
            <person name="Wang J."/>
            <person name="Ji L."/>
            <person name="Li Y."/>
            <person name="Guo B."/>
            <person name="Mustafa N.S."/>
            <person name="Li S."/>
            <person name="Yun Q."/>
            <person name="Keller S.R."/>
            <person name="Mao J."/>
            <person name="Zhang R."/>
            <person name="Strauss S.H."/>
        </authorList>
    </citation>
    <scope>NUCLEOTIDE SEQUENCE</scope>
    <source>
        <strain evidence="2">GM15</strain>
        <tissue evidence="2">Leaf</tissue>
    </source>
</reference>
<evidence type="ECO:0000313" key="3">
    <source>
        <dbReference type="Proteomes" id="UP000886885"/>
    </source>
</evidence>
<dbReference type="PANTHER" id="PTHR34463">
    <property type="entry name" value="GLYCINE-RICH PROTEIN"/>
    <property type="match status" value="1"/>
</dbReference>
<keyword evidence="3" id="KW-1185">Reference proteome</keyword>
<dbReference type="AlphaFoldDB" id="A0A8X8D4U0"/>
<feature type="signal peptide" evidence="1">
    <location>
        <begin position="1"/>
        <end position="20"/>
    </location>
</feature>
<evidence type="ECO:0000256" key="1">
    <source>
        <dbReference type="SAM" id="SignalP"/>
    </source>
</evidence>
<dbReference type="Proteomes" id="UP000886885">
    <property type="component" value="Chromosome 2A"/>
</dbReference>
<sequence length="157" mass="15530">MARCYCILVLIALVIAQASARDVPKDAGLNDQKNFIAYGGVGGFAGVGGLPNLGGVVGGLGGLGGVGGLGGALGGGVGGGVGGGLGGGCGDCADGRHCAFSFFSCHLSLLSDYIDKTKSCRLDQKEFQDSTVANLNSAISPPDLVPDLTKRCCHQLG</sequence>
<name>A0A8X8D4U0_POPTO</name>
<keyword evidence="1" id="KW-0732">Signal</keyword>
<dbReference type="EMBL" id="JAAWWB010000003">
    <property type="protein sequence ID" value="KAG6787446.1"/>
    <property type="molecule type" value="Genomic_DNA"/>
</dbReference>
<organism evidence="2 3">
    <name type="scientific">Populus tomentosa</name>
    <name type="common">Chinese white poplar</name>
    <dbReference type="NCBI Taxonomy" id="118781"/>
    <lineage>
        <taxon>Eukaryota</taxon>
        <taxon>Viridiplantae</taxon>
        <taxon>Streptophyta</taxon>
        <taxon>Embryophyta</taxon>
        <taxon>Tracheophyta</taxon>
        <taxon>Spermatophyta</taxon>
        <taxon>Magnoliopsida</taxon>
        <taxon>eudicotyledons</taxon>
        <taxon>Gunneridae</taxon>
        <taxon>Pentapetalae</taxon>
        <taxon>rosids</taxon>
        <taxon>fabids</taxon>
        <taxon>Malpighiales</taxon>
        <taxon>Salicaceae</taxon>
        <taxon>Saliceae</taxon>
        <taxon>Populus</taxon>
    </lineage>
</organism>
<accession>A0A8X8D4U0</accession>
<dbReference type="PANTHER" id="PTHR34463:SF22">
    <property type="entry name" value="GLYCINE-RICH PROTEIN"/>
    <property type="match status" value="1"/>
</dbReference>
<dbReference type="OrthoDB" id="1744753at2759"/>